<dbReference type="AlphaFoldDB" id="A0AAV2DXW5"/>
<protein>
    <submittedName>
        <fullName evidence="1">Uncharacterized protein</fullName>
    </submittedName>
</protein>
<accession>A0AAV2DXW5</accession>
<organism evidence="1 2">
    <name type="scientific">Linum trigynum</name>
    <dbReference type="NCBI Taxonomy" id="586398"/>
    <lineage>
        <taxon>Eukaryota</taxon>
        <taxon>Viridiplantae</taxon>
        <taxon>Streptophyta</taxon>
        <taxon>Embryophyta</taxon>
        <taxon>Tracheophyta</taxon>
        <taxon>Spermatophyta</taxon>
        <taxon>Magnoliopsida</taxon>
        <taxon>eudicotyledons</taxon>
        <taxon>Gunneridae</taxon>
        <taxon>Pentapetalae</taxon>
        <taxon>rosids</taxon>
        <taxon>fabids</taxon>
        <taxon>Malpighiales</taxon>
        <taxon>Linaceae</taxon>
        <taxon>Linum</taxon>
    </lineage>
</organism>
<name>A0AAV2DXW5_9ROSI</name>
<dbReference type="EMBL" id="OZ034816">
    <property type="protein sequence ID" value="CAL1378248.1"/>
    <property type="molecule type" value="Genomic_DNA"/>
</dbReference>
<sequence>MCLRSLNGDVSTALIPVSEENAENAILVVATGSSSTFSGKIICAGAVKQINTNLMAATANGNDFEENGTGHDELLDLSEEGLCLAESLSNEADVDEDEYRQRTYSESDKEAKPFSLLRVMGVERNILIHPVSAPERNTANGDLVVDTISITASSEGTLLQVKAGLGESSCIPSTVSLPTAGQTEHHCDLENGLELDTREGTIVTEFAGLDKIVIDDAEYNKRKMVKIKVNHELQLQLDFPVHVDLNTDSVQPSLKQCQLRELVYEQSVKPTQSVRTSFPTSAMVIVSEIIGIIEPQAVDVVEDSALSGVPPRVVKIRLCFQQHQLVHSDVYDLGSMMNTQDVDGIKFVIGASFPNRSDFVFRNHNGILVIGEGDCVVPKVQWYWWPRVKLERRVVCFNFMEPYKDDLAREVGGRKIPTVGVG</sequence>
<dbReference type="Proteomes" id="UP001497516">
    <property type="component" value="Chromosome 3"/>
</dbReference>
<evidence type="ECO:0000313" key="1">
    <source>
        <dbReference type="EMBL" id="CAL1378248.1"/>
    </source>
</evidence>
<proteinExistence type="predicted"/>
<gene>
    <name evidence="1" type="ORF">LTRI10_LOCUS19845</name>
</gene>
<keyword evidence="2" id="KW-1185">Reference proteome</keyword>
<reference evidence="1 2" key="1">
    <citation type="submission" date="2024-04" db="EMBL/GenBank/DDBJ databases">
        <authorList>
            <person name="Fracassetti M."/>
        </authorList>
    </citation>
    <scope>NUCLEOTIDE SEQUENCE [LARGE SCALE GENOMIC DNA]</scope>
</reference>
<evidence type="ECO:0000313" key="2">
    <source>
        <dbReference type="Proteomes" id="UP001497516"/>
    </source>
</evidence>